<feature type="transmembrane region" description="Helical" evidence="2">
    <location>
        <begin position="34"/>
        <end position="54"/>
    </location>
</feature>
<keyword evidence="4" id="KW-1185">Reference proteome</keyword>
<proteinExistence type="predicted"/>
<reference evidence="3 4" key="1">
    <citation type="journal article" date="2018" name="ISME J.">
        <title>Endosymbiont genomes yield clues of tubeworm success.</title>
        <authorList>
            <person name="Li Y."/>
            <person name="Liles M.R."/>
            <person name="Halanych K.M."/>
        </authorList>
    </citation>
    <scope>NUCLEOTIDE SEQUENCE [LARGE SCALE GENOMIC DNA]</scope>
    <source>
        <strain evidence="3">A1462</strain>
    </source>
</reference>
<keyword evidence="2" id="KW-0472">Membrane</keyword>
<dbReference type="AlphaFoldDB" id="A0A370DMQ1"/>
<dbReference type="EMBL" id="QFXE01000011">
    <property type="protein sequence ID" value="RDH85850.1"/>
    <property type="molecule type" value="Genomic_DNA"/>
</dbReference>
<gene>
    <name evidence="3" type="ORF">DIZ78_09690</name>
</gene>
<sequence>MFIMSKKEESEMSQSSISAESQKSNEFKDDGGSAALILMVLALVIFVLVLLYNLPGLAEAGTLSSGQQMDSAGVVKANNNTVVKKERKIDWKPPVAPVVVQPQIIDEKQSKMLEERWGVRLISLNLSAGGYMMDFRFRVLDSEKSLQLFDHRIKPHIITDRTNIKLPVPMAAKVGAFRPTNRGKNIKPDRNYYIMFGNPDRHVKSGETVAIVIGDFRADGVSVN</sequence>
<protein>
    <submittedName>
        <fullName evidence="3">Uncharacterized protein</fullName>
    </submittedName>
</protein>
<organism evidence="3 4">
    <name type="scientific">endosymbiont of Escarpia spicata</name>
    <dbReference type="NCBI Taxonomy" id="2200908"/>
    <lineage>
        <taxon>Bacteria</taxon>
        <taxon>Pseudomonadati</taxon>
        <taxon>Pseudomonadota</taxon>
        <taxon>Gammaproteobacteria</taxon>
        <taxon>sulfur-oxidizing symbionts</taxon>
    </lineage>
</organism>
<accession>A0A370DMQ1</accession>
<keyword evidence="2" id="KW-0812">Transmembrane</keyword>
<comment type="caution">
    <text evidence="3">The sequence shown here is derived from an EMBL/GenBank/DDBJ whole genome shotgun (WGS) entry which is preliminary data.</text>
</comment>
<evidence type="ECO:0000313" key="4">
    <source>
        <dbReference type="Proteomes" id="UP000254771"/>
    </source>
</evidence>
<feature type="compositionally biased region" description="Low complexity" evidence="1">
    <location>
        <begin position="12"/>
        <end position="22"/>
    </location>
</feature>
<feature type="compositionally biased region" description="Basic and acidic residues" evidence="1">
    <location>
        <begin position="1"/>
        <end position="10"/>
    </location>
</feature>
<keyword evidence="2" id="KW-1133">Transmembrane helix</keyword>
<feature type="region of interest" description="Disordered" evidence="1">
    <location>
        <begin position="1"/>
        <end position="24"/>
    </location>
</feature>
<name>A0A370DMQ1_9GAMM</name>
<evidence type="ECO:0000256" key="1">
    <source>
        <dbReference type="SAM" id="MobiDB-lite"/>
    </source>
</evidence>
<evidence type="ECO:0000256" key="2">
    <source>
        <dbReference type="SAM" id="Phobius"/>
    </source>
</evidence>
<dbReference type="Proteomes" id="UP000254771">
    <property type="component" value="Unassembled WGS sequence"/>
</dbReference>
<evidence type="ECO:0000313" key="3">
    <source>
        <dbReference type="EMBL" id="RDH85850.1"/>
    </source>
</evidence>